<proteinExistence type="predicted"/>
<dbReference type="PRINTS" id="PR00111">
    <property type="entry name" value="ABHYDROLASE"/>
</dbReference>
<dbReference type="Gene3D" id="3.40.50.1820">
    <property type="entry name" value="alpha/beta hydrolase"/>
    <property type="match status" value="1"/>
</dbReference>
<keyword evidence="2" id="KW-0378">Hydrolase</keyword>
<dbReference type="InterPro" id="IPR029058">
    <property type="entry name" value="AB_hydrolase_fold"/>
</dbReference>
<evidence type="ECO:0000259" key="1">
    <source>
        <dbReference type="Pfam" id="PF00561"/>
    </source>
</evidence>
<feature type="domain" description="AB hydrolase-1" evidence="1">
    <location>
        <begin position="23"/>
        <end position="258"/>
    </location>
</feature>
<sequence>MGEYVTVNGHQIYYVKNGVQGQPLVCVHGIPTSSFLWRKVQDRLAAHYQVYALDLLGYGKSDKPAGAEYTASAQAEILNGFLEVLGLPQVILACHDQGGAFGSIFACRYPEKVSRFIFMNGVAYDYWPVIEVKAMGKLVAAPDFFLQIPLFEMLLPNMLRASAYNRAAFPDKVAREYMAPWMGLEGAKALVRVAAGPSEAETMALDLSRIKAPALVIWALNDPYLPFEIAERLKQDLGGPVRIATIPECGHFLQEEKPEEVAMLMHDFLTEWEKA</sequence>
<protein>
    <submittedName>
        <fullName evidence="2">Alpha/beta hydrolase</fullName>
    </submittedName>
</protein>
<dbReference type="PANTHER" id="PTHR43798">
    <property type="entry name" value="MONOACYLGLYCEROL LIPASE"/>
    <property type="match status" value="1"/>
</dbReference>
<evidence type="ECO:0000313" key="3">
    <source>
        <dbReference type="Proteomes" id="UP000769766"/>
    </source>
</evidence>
<dbReference type="PANTHER" id="PTHR43798:SF33">
    <property type="entry name" value="HYDROLASE, PUTATIVE (AFU_ORTHOLOGUE AFUA_2G14860)-RELATED"/>
    <property type="match status" value="1"/>
</dbReference>
<reference evidence="2" key="1">
    <citation type="submission" date="2020-07" db="EMBL/GenBank/DDBJ databases">
        <title>Huge and variable diversity of episymbiotic CPR bacteria and DPANN archaea in groundwater ecosystems.</title>
        <authorList>
            <person name="He C.Y."/>
            <person name="Keren R."/>
            <person name="Whittaker M."/>
            <person name="Farag I.F."/>
            <person name="Doudna J."/>
            <person name="Cate J.H.D."/>
            <person name="Banfield J.F."/>
        </authorList>
    </citation>
    <scope>NUCLEOTIDE SEQUENCE</scope>
    <source>
        <strain evidence="2">NC_groundwater_672_Ag_B-0.1um_62_36</strain>
    </source>
</reference>
<dbReference type="SUPFAM" id="SSF53474">
    <property type="entry name" value="alpha/beta-Hydrolases"/>
    <property type="match status" value="1"/>
</dbReference>
<dbReference type="PRINTS" id="PR00412">
    <property type="entry name" value="EPOXHYDRLASE"/>
</dbReference>
<dbReference type="AlphaFoldDB" id="A0A932CLP6"/>
<accession>A0A932CLP6</accession>
<dbReference type="Pfam" id="PF00561">
    <property type="entry name" value="Abhydrolase_1"/>
    <property type="match status" value="1"/>
</dbReference>
<dbReference type="Proteomes" id="UP000769766">
    <property type="component" value="Unassembled WGS sequence"/>
</dbReference>
<name>A0A932CLP6_UNCTE</name>
<dbReference type="InterPro" id="IPR050266">
    <property type="entry name" value="AB_hydrolase_sf"/>
</dbReference>
<dbReference type="InterPro" id="IPR000073">
    <property type="entry name" value="AB_hydrolase_1"/>
</dbReference>
<gene>
    <name evidence="2" type="ORF">HYY20_02430</name>
</gene>
<dbReference type="EMBL" id="JACPRF010000071">
    <property type="protein sequence ID" value="MBI2875720.1"/>
    <property type="molecule type" value="Genomic_DNA"/>
</dbReference>
<dbReference type="InterPro" id="IPR000639">
    <property type="entry name" value="Epox_hydrolase-like"/>
</dbReference>
<evidence type="ECO:0000313" key="2">
    <source>
        <dbReference type="EMBL" id="MBI2875720.1"/>
    </source>
</evidence>
<comment type="caution">
    <text evidence="2">The sequence shown here is derived from an EMBL/GenBank/DDBJ whole genome shotgun (WGS) entry which is preliminary data.</text>
</comment>
<organism evidence="2 3">
    <name type="scientific">Tectimicrobiota bacterium</name>
    <dbReference type="NCBI Taxonomy" id="2528274"/>
    <lineage>
        <taxon>Bacteria</taxon>
        <taxon>Pseudomonadati</taxon>
        <taxon>Nitrospinota/Tectimicrobiota group</taxon>
        <taxon>Candidatus Tectimicrobiota</taxon>
    </lineage>
</organism>
<dbReference type="GO" id="GO:0016787">
    <property type="term" value="F:hydrolase activity"/>
    <property type="evidence" value="ECO:0007669"/>
    <property type="project" value="UniProtKB-KW"/>
</dbReference>
<dbReference type="GO" id="GO:0016020">
    <property type="term" value="C:membrane"/>
    <property type="evidence" value="ECO:0007669"/>
    <property type="project" value="TreeGrafter"/>
</dbReference>